<evidence type="ECO:0000313" key="2">
    <source>
        <dbReference type="Proteomes" id="UP000019488"/>
    </source>
</evidence>
<dbReference type="AlphaFoldDB" id="X0PK51"/>
<comment type="caution">
    <text evidence="1">The sequence shown here is derived from an EMBL/GenBank/DDBJ whole genome shotgun (WGS) entry which is preliminary data.</text>
</comment>
<accession>X0PK51</accession>
<protein>
    <submittedName>
        <fullName evidence="1">Cation-transporting ATPase</fullName>
    </submittedName>
</protein>
<organism evidence="1 2">
    <name type="scientific">Lentilactobacillus farraginis DSM 18382 = JCM 14108</name>
    <dbReference type="NCBI Taxonomy" id="1423743"/>
    <lineage>
        <taxon>Bacteria</taxon>
        <taxon>Bacillati</taxon>
        <taxon>Bacillota</taxon>
        <taxon>Bacilli</taxon>
        <taxon>Lactobacillales</taxon>
        <taxon>Lactobacillaceae</taxon>
        <taxon>Lentilactobacillus</taxon>
    </lineage>
</organism>
<gene>
    <name evidence="1" type="ORF">JCM14108_1989</name>
</gene>
<name>X0PK51_9LACO</name>
<dbReference type="EMBL" id="BAKI01000021">
    <property type="protein sequence ID" value="GAF36991.1"/>
    <property type="molecule type" value="Genomic_DNA"/>
</dbReference>
<sequence length="37" mass="4037">MYLGIIIVSAIPTFVLSGVKKLIMKMRSGQNEQLDAA</sequence>
<evidence type="ECO:0000313" key="1">
    <source>
        <dbReference type="EMBL" id="GAF36991.1"/>
    </source>
</evidence>
<dbReference type="Proteomes" id="UP000019488">
    <property type="component" value="Unassembled WGS sequence"/>
</dbReference>
<proteinExistence type="predicted"/>
<reference evidence="1" key="1">
    <citation type="journal article" date="2014" name="Genome Announc.">
        <title>Draft Genome Sequences of Two Lactobacillus Strains, L. farraginis JCM 14108T and L. composti JCM 14202T, Isolated from Compost of Distilled Shochu Residue.</title>
        <authorList>
            <person name="Yuki M."/>
            <person name="Oshima K."/>
            <person name="Suda W."/>
            <person name="Kitahara M."/>
            <person name="Kitamura K."/>
            <person name="Iida T."/>
            <person name="Hattori M."/>
            <person name="Ohkuma M."/>
        </authorList>
    </citation>
    <scope>NUCLEOTIDE SEQUENCE [LARGE SCALE GENOMIC DNA]</scope>
    <source>
        <strain evidence="1">JCM 14108</strain>
    </source>
</reference>